<organism evidence="1 2">
    <name type="scientific">Shouchella lonarensis</name>
    <dbReference type="NCBI Taxonomy" id="1464122"/>
    <lineage>
        <taxon>Bacteria</taxon>
        <taxon>Bacillati</taxon>
        <taxon>Bacillota</taxon>
        <taxon>Bacilli</taxon>
        <taxon>Bacillales</taxon>
        <taxon>Bacillaceae</taxon>
        <taxon>Shouchella</taxon>
    </lineage>
</organism>
<keyword evidence="2" id="KW-1185">Reference proteome</keyword>
<gene>
    <name evidence="1" type="ORF">SAMN05421737_10446</name>
</gene>
<dbReference type="AlphaFoldDB" id="A0A1G6HKT7"/>
<proteinExistence type="predicted"/>
<evidence type="ECO:0000313" key="1">
    <source>
        <dbReference type="EMBL" id="SDB94794.1"/>
    </source>
</evidence>
<name>A0A1G6HKT7_9BACI</name>
<reference evidence="2" key="1">
    <citation type="submission" date="2016-09" db="EMBL/GenBank/DDBJ databases">
        <authorList>
            <person name="Varghese N."/>
            <person name="Submissions S."/>
        </authorList>
    </citation>
    <scope>NUCLEOTIDE SEQUENCE [LARGE SCALE GENOMIC DNA]</scope>
    <source>
        <strain evidence="2">25nlg</strain>
    </source>
</reference>
<keyword evidence="1" id="KW-0808">Transferase</keyword>
<accession>A0A1G6HKT7</accession>
<dbReference type="EMBL" id="FMYM01000004">
    <property type="protein sequence ID" value="SDB94794.1"/>
    <property type="molecule type" value="Genomic_DNA"/>
</dbReference>
<sequence>MVTFYIASSFRNRAQVQYVRDTLIDAGLSCTYDFTKHGRATTMAQLKAIGEEEVKAVHLADMLIILLPAGKGSHVELGLAIAEQKAIYLHAPGGEALAPEVASTFYYLPIIHHCTGTLDEFVQVVVSETFNLTGRF</sequence>
<evidence type="ECO:0000313" key="2">
    <source>
        <dbReference type="Proteomes" id="UP000242662"/>
    </source>
</evidence>
<protein>
    <submittedName>
        <fullName evidence="1">Nucleoside 2-deoxyribosyltransferase</fullName>
    </submittedName>
</protein>
<dbReference type="RefSeq" id="WP_245701085.1">
    <property type="nucleotide sequence ID" value="NZ_FMYM01000004.1"/>
</dbReference>
<dbReference type="Gene3D" id="3.40.50.450">
    <property type="match status" value="1"/>
</dbReference>
<dbReference type="Proteomes" id="UP000242662">
    <property type="component" value="Unassembled WGS sequence"/>
</dbReference>
<dbReference type="STRING" id="1464122.SAMN05421737_10446"/>
<dbReference type="GO" id="GO:0016740">
    <property type="term" value="F:transferase activity"/>
    <property type="evidence" value="ECO:0007669"/>
    <property type="project" value="UniProtKB-KW"/>
</dbReference>
<dbReference type="SUPFAM" id="SSF52309">
    <property type="entry name" value="N-(deoxy)ribosyltransferase-like"/>
    <property type="match status" value="1"/>
</dbReference>